<dbReference type="GO" id="GO:0006086">
    <property type="term" value="P:pyruvate decarboxylation to acetyl-CoA"/>
    <property type="evidence" value="ECO:0007669"/>
    <property type="project" value="TreeGrafter"/>
</dbReference>
<dbReference type="GO" id="GO:0005737">
    <property type="term" value="C:cytoplasm"/>
    <property type="evidence" value="ECO:0007669"/>
    <property type="project" value="TreeGrafter"/>
</dbReference>
<keyword evidence="2 5" id="KW-0808">Transferase</keyword>
<reference evidence="5 6" key="1">
    <citation type="journal article" date="2011" name="PLoS Pathog.">
        <title>Dynamic evolution of pathogenicity revealed by sequencing and comparative genomics of 19 Pseudomonas syringae isolates.</title>
        <authorList>
            <person name="Baltrus D.A."/>
            <person name="Nishimura M.T."/>
            <person name="Romanchuk A."/>
            <person name="Chang J.H."/>
            <person name="Mukhtar M.S."/>
            <person name="Cherkis K."/>
            <person name="Roach J."/>
            <person name="Grant S.R."/>
            <person name="Jones C.D."/>
            <person name="Dangl J.L."/>
        </authorList>
    </citation>
    <scope>NUCLEOTIDE SEQUENCE [LARGE SCALE GENOMIC DNA]</scope>
    <source>
        <strain evidence="5 6">1704B</strain>
    </source>
</reference>
<dbReference type="GO" id="GO:0031405">
    <property type="term" value="F:lipoic acid binding"/>
    <property type="evidence" value="ECO:0007669"/>
    <property type="project" value="TreeGrafter"/>
</dbReference>
<gene>
    <name evidence="5" type="ORF">PSYPI_45903</name>
</gene>
<feature type="non-terminal residue" evidence="5">
    <location>
        <position position="51"/>
    </location>
</feature>
<protein>
    <submittedName>
        <fullName evidence="5">Dihydrolipoamide acetyltransferase</fullName>
    </submittedName>
</protein>
<dbReference type="PANTHER" id="PTHR43178">
    <property type="entry name" value="DIHYDROLIPOAMIDE ACETYLTRANSFERASE COMPONENT OF PYRUVATE DEHYDROGENASE COMPLEX"/>
    <property type="match status" value="1"/>
</dbReference>
<dbReference type="Proteomes" id="UP000004986">
    <property type="component" value="Unassembled WGS sequence"/>
</dbReference>
<dbReference type="Pfam" id="PF00198">
    <property type="entry name" value="2-oxoacid_dh"/>
    <property type="match status" value="1"/>
</dbReference>
<comment type="cofactor">
    <cofactor evidence="1">
        <name>(R)-lipoate</name>
        <dbReference type="ChEBI" id="CHEBI:83088"/>
    </cofactor>
</comment>
<evidence type="ECO:0000259" key="4">
    <source>
        <dbReference type="Pfam" id="PF00198"/>
    </source>
</evidence>
<proteinExistence type="predicted"/>
<organism evidence="5 6">
    <name type="scientific">Pseudomonas syringae pv. pisi str. 1704B</name>
    <dbReference type="NCBI Taxonomy" id="629263"/>
    <lineage>
        <taxon>Bacteria</taxon>
        <taxon>Pseudomonadati</taxon>
        <taxon>Pseudomonadota</taxon>
        <taxon>Gammaproteobacteria</taxon>
        <taxon>Pseudomonadales</taxon>
        <taxon>Pseudomonadaceae</taxon>
        <taxon>Pseudomonas</taxon>
        <taxon>Pseudomonas syringae</taxon>
    </lineage>
</organism>
<dbReference type="InterPro" id="IPR050743">
    <property type="entry name" value="2-oxoacid_DH_E2_comp"/>
</dbReference>
<comment type="caution">
    <text evidence="5">The sequence shown here is derived from an EMBL/GenBank/DDBJ whole genome shotgun (WGS) entry which is preliminary data.</text>
</comment>
<keyword evidence="3" id="KW-0012">Acyltransferase</keyword>
<dbReference type="Gene3D" id="3.30.559.10">
    <property type="entry name" value="Chloramphenicol acetyltransferase-like domain"/>
    <property type="match status" value="1"/>
</dbReference>
<dbReference type="HOGENOM" id="CLU_3111277_0_0_6"/>
<evidence type="ECO:0000313" key="6">
    <source>
        <dbReference type="Proteomes" id="UP000004986"/>
    </source>
</evidence>
<evidence type="ECO:0000256" key="3">
    <source>
        <dbReference type="ARBA" id="ARBA00023315"/>
    </source>
</evidence>
<sequence>AEADALAEKARNKKLTANDMQGACFTISSLGHIGGTGFTPIVNAPEVAILG</sequence>
<name>F3GQG2_PSESJ</name>
<dbReference type="GO" id="GO:0016407">
    <property type="term" value="F:acetyltransferase activity"/>
    <property type="evidence" value="ECO:0007669"/>
    <property type="project" value="TreeGrafter"/>
</dbReference>
<evidence type="ECO:0000256" key="1">
    <source>
        <dbReference type="ARBA" id="ARBA00001938"/>
    </source>
</evidence>
<dbReference type="InterPro" id="IPR001078">
    <property type="entry name" value="2-oxoacid_DH_actylTfrase"/>
</dbReference>
<feature type="non-terminal residue" evidence="5">
    <location>
        <position position="1"/>
    </location>
</feature>
<evidence type="ECO:0000313" key="5">
    <source>
        <dbReference type="EMBL" id="EGH49315.1"/>
    </source>
</evidence>
<evidence type="ECO:0000256" key="2">
    <source>
        <dbReference type="ARBA" id="ARBA00022679"/>
    </source>
</evidence>
<feature type="domain" description="2-oxoacid dehydrogenase acyltransferase catalytic" evidence="4">
    <location>
        <begin position="2"/>
        <end position="51"/>
    </location>
</feature>
<accession>F3GQG2</accession>
<dbReference type="AlphaFoldDB" id="F3GQG2"/>
<dbReference type="EMBL" id="AEAI01004113">
    <property type="protein sequence ID" value="EGH49315.1"/>
    <property type="molecule type" value="Genomic_DNA"/>
</dbReference>
<keyword evidence="6" id="KW-1185">Reference proteome</keyword>
<dbReference type="InterPro" id="IPR023213">
    <property type="entry name" value="CAT-like_dom_sf"/>
</dbReference>
<dbReference type="PANTHER" id="PTHR43178:SF2">
    <property type="entry name" value="DIHYDROLIPOYLLYSINE-RESIDUE ACETYLTRANSFERASE COMPONENT OF PYRUVATE DEHYDROGENASE COMPLEX"/>
    <property type="match status" value="1"/>
</dbReference>
<dbReference type="SUPFAM" id="SSF52777">
    <property type="entry name" value="CoA-dependent acyltransferases"/>
    <property type="match status" value="1"/>
</dbReference>